<dbReference type="STRING" id="216463.VC81_06865"/>
<dbReference type="EMBL" id="JZCR01000015">
    <property type="protein sequence ID" value="KJW12798.1"/>
    <property type="molecule type" value="Genomic_DNA"/>
</dbReference>
<gene>
    <name evidence="2" type="ORF">VC81_06865</name>
</gene>
<keyword evidence="1" id="KW-0732">Signal</keyword>
<evidence type="ECO:0008006" key="4">
    <source>
        <dbReference type="Google" id="ProtNLM"/>
    </source>
</evidence>
<proteinExistence type="predicted"/>
<dbReference type="OrthoDB" id="2270308at2"/>
<dbReference type="PATRIC" id="fig|216463.3.peg.477"/>
<protein>
    <recommendedName>
        <fullName evidence="4">D-alanyl-D-alanine carboxypeptidase</fullName>
    </recommendedName>
</protein>
<organism evidence="2 3">
    <name type="scientific">Levilactobacillus spicheri</name>
    <dbReference type="NCBI Taxonomy" id="216463"/>
    <lineage>
        <taxon>Bacteria</taxon>
        <taxon>Bacillati</taxon>
        <taxon>Bacillota</taxon>
        <taxon>Bacilli</taxon>
        <taxon>Lactobacillales</taxon>
        <taxon>Lactobacillaceae</taxon>
        <taxon>Levilactobacillus</taxon>
    </lineage>
</organism>
<evidence type="ECO:0000313" key="3">
    <source>
        <dbReference type="Proteomes" id="UP000033491"/>
    </source>
</evidence>
<comment type="caution">
    <text evidence="2">The sequence shown here is derived from an EMBL/GenBank/DDBJ whole genome shotgun (WGS) entry which is preliminary data.</text>
</comment>
<accession>A0A0F3RS27</accession>
<dbReference type="Proteomes" id="UP000033491">
    <property type="component" value="Unassembled WGS sequence"/>
</dbReference>
<evidence type="ECO:0000256" key="1">
    <source>
        <dbReference type="SAM" id="SignalP"/>
    </source>
</evidence>
<reference evidence="2 3" key="1">
    <citation type="submission" date="2015-03" db="EMBL/GenBank/DDBJ databases">
        <authorList>
            <person name="Zheng J."/>
            <person name="Ganezle M."/>
        </authorList>
    </citation>
    <scope>NUCLEOTIDE SEQUENCE [LARGE SCALE GENOMIC DNA]</scope>
    <source>
        <strain evidence="2 3">LP38</strain>
    </source>
</reference>
<feature type="signal peptide" evidence="1">
    <location>
        <begin position="1"/>
        <end position="25"/>
    </location>
</feature>
<dbReference type="AlphaFoldDB" id="A0A0F3RS27"/>
<feature type="chain" id="PRO_5002466142" description="D-alanyl-D-alanine carboxypeptidase" evidence="1">
    <location>
        <begin position="26"/>
        <end position="275"/>
    </location>
</feature>
<sequence length="275" mass="30789">MLKKISLLLAIGAIGVLGLSTPAAAKTRYTMVDHSTYVQPQNYHNRDTRTHYLWSWNHGTKLHNLRNYPHTTWKVTQTALLKHGRKAARYYYVVSANGRTSGWVWHGFVTAGTARKRAAASVDGVYFTSKSYYAGTGRYSNAQLEGVVTQRLHDDGFAVNNDLAMVNDYNWSNQLSPTPSQLAQSIQALHRKRLTPANVGVITATPADLAHWIDPQHGNEQLEVTGQGQLASHLVSWVEQQLTAHHATQYSLYDGFSGEISQNTLHVQLILYYLK</sequence>
<evidence type="ECO:0000313" key="2">
    <source>
        <dbReference type="EMBL" id="KJW12798.1"/>
    </source>
</evidence>
<dbReference type="RefSeq" id="WP_045807337.1">
    <property type="nucleotide sequence ID" value="NZ_JZCR01000015.1"/>
</dbReference>
<name>A0A0F3RS27_9LACO</name>